<evidence type="ECO:0000313" key="2">
    <source>
        <dbReference type="Ensembl" id="ENSMFAP00000057544.1"/>
    </source>
</evidence>
<dbReference type="AlphaFoldDB" id="A0A7N9IER1"/>
<feature type="signal peptide" evidence="1">
    <location>
        <begin position="1"/>
        <end position="29"/>
    </location>
</feature>
<reference evidence="2" key="3">
    <citation type="submission" date="2025-09" db="UniProtKB">
        <authorList>
            <consortium name="Ensembl"/>
        </authorList>
    </citation>
    <scope>IDENTIFICATION</scope>
</reference>
<accession>A0A7N9IER1</accession>
<feature type="chain" id="PRO_5031125826" description="Secreted protein" evidence="1">
    <location>
        <begin position="30"/>
        <end position="123"/>
    </location>
</feature>
<sequence length="123" mass="13252">MAQRQLFSYFQSWNCFVLFCFLFSRQSLALSSRLECSGTILVHCNLHFPGSRDSPDSASQVAGITGAHHHAHLIFVFLVETGFHHVGQAGLELLTSGDPPASASQSAGITGLSHCIPPSVIEL</sequence>
<dbReference type="PANTHER" id="PTHR12138:SF162">
    <property type="entry name" value="CHROMOSOME UNDETERMINED SCAFFOLD_275, WHOLE GENOME SHOTGUN SEQUENCE"/>
    <property type="match status" value="1"/>
</dbReference>
<dbReference type="PANTHER" id="PTHR12138">
    <property type="entry name" value="PRIMATE-EXPANDED PROTEIN FAMILY"/>
    <property type="match status" value="1"/>
</dbReference>
<evidence type="ECO:0000313" key="3">
    <source>
        <dbReference type="Proteomes" id="UP000233100"/>
    </source>
</evidence>
<evidence type="ECO:0000256" key="1">
    <source>
        <dbReference type="SAM" id="SignalP"/>
    </source>
</evidence>
<keyword evidence="3" id="KW-1185">Reference proteome</keyword>
<dbReference type="Proteomes" id="UP000233100">
    <property type="component" value="Chromosome 11"/>
</dbReference>
<name>A0A7N9IER1_MACFA</name>
<organism evidence="2 3">
    <name type="scientific">Macaca fascicularis</name>
    <name type="common">Crab-eating macaque</name>
    <name type="synonym">Cynomolgus monkey</name>
    <dbReference type="NCBI Taxonomy" id="9541"/>
    <lineage>
        <taxon>Eukaryota</taxon>
        <taxon>Metazoa</taxon>
        <taxon>Chordata</taxon>
        <taxon>Craniata</taxon>
        <taxon>Vertebrata</taxon>
        <taxon>Euteleostomi</taxon>
        <taxon>Mammalia</taxon>
        <taxon>Eutheria</taxon>
        <taxon>Euarchontoglires</taxon>
        <taxon>Primates</taxon>
        <taxon>Haplorrhini</taxon>
        <taxon>Catarrhini</taxon>
        <taxon>Cercopithecidae</taxon>
        <taxon>Cercopithecinae</taxon>
        <taxon>Macaca</taxon>
    </lineage>
</organism>
<reference evidence="2" key="2">
    <citation type="submission" date="2025-08" db="UniProtKB">
        <authorList>
            <consortium name="Ensembl"/>
        </authorList>
    </citation>
    <scope>IDENTIFICATION</scope>
</reference>
<protein>
    <recommendedName>
        <fullName evidence="4">Secreted protein</fullName>
    </recommendedName>
</protein>
<evidence type="ECO:0008006" key="4">
    <source>
        <dbReference type="Google" id="ProtNLM"/>
    </source>
</evidence>
<dbReference type="GeneTree" id="ENSGT01120000271815"/>
<dbReference type="PRINTS" id="PR02045">
    <property type="entry name" value="F138DOMAIN"/>
</dbReference>
<keyword evidence="1" id="KW-0732">Signal</keyword>
<reference evidence="2 3" key="1">
    <citation type="submission" date="2013-03" db="EMBL/GenBank/DDBJ databases">
        <authorList>
            <person name="Warren W."/>
            <person name="Wilson R.K."/>
        </authorList>
    </citation>
    <scope>NUCLEOTIDE SEQUENCE</scope>
</reference>
<proteinExistence type="predicted"/>
<dbReference type="Ensembl" id="ENSMFAT00000081162.1">
    <property type="protein sequence ID" value="ENSMFAP00000057544.1"/>
    <property type="gene ID" value="ENSMFAG00000061727.1"/>
</dbReference>